<dbReference type="InterPro" id="IPR023408">
    <property type="entry name" value="MscS_beta-dom_sf"/>
</dbReference>
<keyword evidence="10" id="KW-1185">Reference proteome</keyword>
<dbReference type="EMBL" id="BACD03000015">
    <property type="protein sequence ID" value="GAO48494.1"/>
    <property type="molecule type" value="Genomic_DNA"/>
</dbReference>
<comment type="caution">
    <text evidence="9">The sequence shown here is derived from an EMBL/GenBank/DDBJ whole genome shotgun (WGS) entry which is preliminary data.</text>
</comment>
<feature type="compositionally biased region" description="Basic residues" evidence="6">
    <location>
        <begin position="821"/>
        <end position="832"/>
    </location>
</feature>
<dbReference type="GO" id="GO:0016020">
    <property type="term" value="C:membrane"/>
    <property type="evidence" value="ECO:0007669"/>
    <property type="project" value="UniProtKB-SubCell"/>
</dbReference>
<feature type="compositionally biased region" description="Low complexity" evidence="6">
    <location>
        <begin position="889"/>
        <end position="901"/>
    </location>
</feature>
<keyword evidence="4 7" id="KW-1133">Transmembrane helix</keyword>
<feature type="compositionally biased region" description="Basic and acidic residues" evidence="6">
    <location>
        <begin position="647"/>
        <end position="656"/>
    </location>
</feature>
<feature type="domain" description="EF-hand" evidence="8">
    <location>
        <begin position="360"/>
        <end position="395"/>
    </location>
</feature>
<dbReference type="PANTHER" id="PTHR31323">
    <property type="entry name" value="MECHANOSENSITIVE ION CHANNEL PROTEIN MSY2"/>
    <property type="match status" value="1"/>
</dbReference>
<comment type="subcellular location">
    <subcellularLocation>
        <location evidence="1">Membrane</location>
    </subcellularLocation>
</comment>
<feature type="region of interest" description="Disordered" evidence="6">
    <location>
        <begin position="1"/>
        <end position="28"/>
    </location>
</feature>
<dbReference type="GO" id="GO:0005262">
    <property type="term" value="F:calcium channel activity"/>
    <property type="evidence" value="ECO:0007669"/>
    <property type="project" value="TreeGrafter"/>
</dbReference>
<evidence type="ECO:0000313" key="9">
    <source>
        <dbReference type="EMBL" id="GAO48494.1"/>
    </source>
</evidence>
<dbReference type="PROSITE" id="PS00018">
    <property type="entry name" value="EF_HAND_1"/>
    <property type="match status" value="1"/>
</dbReference>
<feature type="compositionally biased region" description="Polar residues" evidence="6">
    <location>
        <begin position="679"/>
        <end position="698"/>
    </location>
</feature>
<proteinExistence type="predicted"/>
<dbReference type="STRING" id="698492.A0A0E9NF78"/>
<evidence type="ECO:0000313" key="10">
    <source>
        <dbReference type="Proteomes" id="UP000033140"/>
    </source>
</evidence>
<feature type="compositionally biased region" description="Acidic residues" evidence="6">
    <location>
        <begin position="902"/>
        <end position="916"/>
    </location>
</feature>
<name>A0A0E9NF78_SAICN</name>
<keyword evidence="5 7" id="KW-0472">Membrane</keyword>
<evidence type="ECO:0000256" key="6">
    <source>
        <dbReference type="SAM" id="MobiDB-lite"/>
    </source>
</evidence>
<feature type="region of interest" description="Disordered" evidence="6">
    <location>
        <begin position="647"/>
        <end position="700"/>
    </location>
</feature>
<feature type="compositionally biased region" description="Basic and acidic residues" evidence="6">
    <location>
        <begin position="1"/>
        <end position="10"/>
    </location>
</feature>
<feature type="transmembrane region" description="Helical" evidence="7">
    <location>
        <begin position="159"/>
        <end position="180"/>
    </location>
</feature>
<dbReference type="GO" id="GO:0005509">
    <property type="term" value="F:calcium ion binding"/>
    <property type="evidence" value="ECO:0007669"/>
    <property type="project" value="InterPro"/>
</dbReference>
<dbReference type="GO" id="GO:0006874">
    <property type="term" value="P:intracellular calcium ion homeostasis"/>
    <property type="evidence" value="ECO:0007669"/>
    <property type="project" value="TreeGrafter"/>
</dbReference>
<dbReference type="Pfam" id="PF00924">
    <property type="entry name" value="MS_channel_2nd"/>
    <property type="match status" value="1"/>
</dbReference>
<dbReference type="InterPro" id="IPR018247">
    <property type="entry name" value="EF_Hand_1_Ca_BS"/>
</dbReference>
<protein>
    <recommendedName>
        <fullName evidence="8">EF-hand domain-containing protein</fullName>
    </recommendedName>
</protein>
<reference evidence="9 10" key="2">
    <citation type="journal article" date="2014" name="J. Gen. Appl. Microbiol.">
        <title>The early diverging ascomycetous budding yeast Saitoella complicata has three histone deacetylases belonging to the Clr6, Hos2, and Rpd3 lineages.</title>
        <authorList>
            <person name="Nishida H."/>
            <person name="Matsumoto T."/>
            <person name="Kondo S."/>
            <person name="Hamamoto M."/>
            <person name="Yoshikawa H."/>
        </authorList>
    </citation>
    <scope>NUCLEOTIDE SEQUENCE [LARGE SCALE GENOMIC DNA]</scope>
    <source>
        <strain evidence="9 10">NRRL Y-17804</strain>
    </source>
</reference>
<evidence type="ECO:0000259" key="8">
    <source>
        <dbReference type="PROSITE" id="PS50222"/>
    </source>
</evidence>
<dbReference type="SUPFAM" id="SSF47473">
    <property type="entry name" value="EF-hand"/>
    <property type="match status" value="1"/>
</dbReference>
<gene>
    <name evidence="9" type="ORF">G7K_2667-t1</name>
</gene>
<evidence type="ECO:0000256" key="5">
    <source>
        <dbReference type="ARBA" id="ARBA00023136"/>
    </source>
</evidence>
<feature type="compositionally biased region" description="Basic and acidic residues" evidence="6">
    <location>
        <begin position="859"/>
        <end position="874"/>
    </location>
</feature>
<evidence type="ECO:0000256" key="2">
    <source>
        <dbReference type="ARBA" id="ARBA00022692"/>
    </source>
</evidence>
<dbReference type="AlphaFoldDB" id="A0A0E9NF78"/>
<keyword evidence="3" id="KW-0106">Calcium</keyword>
<dbReference type="InterPro" id="IPR058650">
    <property type="entry name" value="Msy1/2-like"/>
</dbReference>
<dbReference type="CDD" id="cd00051">
    <property type="entry name" value="EFh"/>
    <property type="match status" value="1"/>
</dbReference>
<dbReference type="InterPro" id="IPR006685">
    <property type="entry name" value="MscS_channel_2nd"/>
</dbReference>
<dbReference type="Gene3D" id="2.30.30.60">
    <property type="match status" value="1"/>
</dbReference>
<feature type="transmembrane region" description="Helical" evidence="7">
    <location>
        <begin position="66"/>
        <end position="92"/>
    </location>
</feature>
<dbReference type="SUPFAM" id="SSF50182">
    <property type="entry name" value="Sm-like ribonucleoproteins"/>
    <property type="match status" value="1"/>
</dbReference>
<keyword evidence="2 7" id="KW-0812">Transmembrane</keyword>
<dbReference type="PANTHER" id="PTHR31323:SF15">
    <property type="entry name" value="MECHANOSENSITIVE ION CHANNEL PROTEIN MSY1"/>
    <property type="match status" value="1"/>
</dbReference>
<dbReference type="Proteomes" id="UP000033140">
    <property type="component" value="Unassembled WGS sequence"/>
</dbReference>
<reference evidence="9 10" key="3">
    <citation type="journal article" date="2015" name="Genome Announc.">
        <title>Draft Genome Sequence of the Archiascomycetous Yeast Saitoella complicata.</title>
        <authorList>
            <person name="Yamauchi K."/>
            <person name="Kondo S."/>
            <person name="Hamamoto M."/>
            <person name="Takahashi Y."/>
            <person name="Ogura Y."/>
            <person name="Hayashi T."/>
            <person name="Nishida H."/>
        </authorList>
    </citation>
    <scope>NUCLEOTIDE SEQUENCE [LARGE SCALE GENOMIC DNA]</scope>
    <source>
        <strain evidence="9 10">NRRL Y-17804</strain>
    </source>
</reference>
<feature type="transmembrane region" description="Helical" evidence="7">
    <location>
        <begin position="447"/>
        <end position="471"/>
    </location>
</feature>
<dbReference type="Gene3D" id="1.10.238.10">
    <property type="entry name" value="EF-hand"/>
    <property type="match status" value="1"/>
</dbReference>
<dbReference type="PROSITE" id="PS50222">
    <property type="entry name" value="EF_HAND_2"/>
    <property type="match status" value="1"/>
</dbReference>
<evidence type="ECO:0000256" key="7">
    <source>
        <dbReference type="SAM" id="Phobius"/>
    </source>
</evidence>
<sequence>MVPSDHDNSPRRSSSTARDADEANEPGVAFNKADETFDRYANNPAHVPHPNAYQPPRRPLTRLGRWYAWVLHFSIVTRYAIYILPLAILLLVPTLAGGVAQTGATIGGVRLLWWGVWWEIIWLSLWGSKIVAKCLPTVLGEVVGLWTNSAARYIEAVRAIELALTMFCWSLSCYVSFLPIMTQNPRARREGRGTQHYQSIINNILLAIFIGMILNLIEKIFIQLLAISFHQRTYQDRIVLNKFEVNILTKLWVRSRTVLPSFEEDEDYFPTGAMTPNRQFFYNVGRQARRGLREVTDVALNPLSEITGGKIARLTSPQAMVQQALITTAGSQGLARRFFNSFKQPENDALHFEDFADVFEDAEEAERAFAMFDKDMNGDLTREEMEQVCVEIGRERKSITSSLKDVDSAVSKLDNVLTFVVAIITLLVFLGLLNAQFRSTISSASTTLLALSWLFSVTAQEVLGSIVFLFVKHPFDVGDRVDIDGDQFIVKEMQLMATVFKRLDGRTIQAPNNLLNTKYIHNIKRSGEMSETVKLQVKFGTTLEEIEALRLRMLDFVRAEKRDYAPTIVIEVQDMPALGNLTLTININHKSNWQNDALRAQRRNKFMCALRNNILDLGIAGGDPGAGDKLNPFYIVNMHGPQMLEEKKEDKGKEVELPPTPKDSSSLPPPVPDIRISPGTPTGSPTRHPSSPVQSPTSERALAPIGSVERELQDLHNSEFTEAFPTSPRGAPLPARASDIESIHSHESNRGKRMDYTFGASDAVAANELADVYEDNASLVFDSQPIDRAQERLGLRSHDSASVSSLSLRPTDSHGSSTHSRLGRRWSRARGRKGSETSQTPSMRGRPESDAAATAGMHELAEIRVHSPGEEGSRGRSRSIGNEHGPHGLGRLRAGTGLTLDPLDEDPNEKDDDGDGDIGKAAVELRRM</sequence>
<evidence type="ECO:0000256" key="1">
    <source>
        <dbReference type="ARBA" id="ARBA00004370"/>
    </source>
</evidence>
<accession>A0A0E9NF78</accession>
<feature type="transmembrane region" description="Helical" evidence="7">
    <location>
        <begin position="98"/>
        <end position="118"/>
    </location>
</feature>
<organism evidence="9 10">
    <name type="scientific">Saitoella complicata (strain BCRC 22490 / CBS 7301 / JCM 7358 / NBRC 10748 / NRRL Y-17804)</name>
    <dbReference type="NCBI Taxonomy" id="698492"/>
    <lineage>
        <taxon>Eukaryota</taxon>
        <taxon>Fungi</taxon>
        <taxon>Dikarya</taxon>
        <taxon>Ascomycota</taxon>
        <taxon>Taphrinomycotina</taxon>
        <taxon>Taphrinomycotina incertae sedis</taxon>
        <taxon>Saitoella</taxon>
    </lineage>
</organism>
<feature type="region of interest" description="Disordered" evidence="6">
    <location>
        <begin position="793"/>
        <end position="928"/>
    </location>
</feature>
<dbReference type="InterPro" id="IPR010920">
    <property type="entry name" value="LSM_dom_sf"/>
</dbReference>
<evidence type="ECO:0000256" key="3">
    <source>
        <dbReference type="ARBA" id="ARBA00022837"/>
    </source>
</evidence>
<feature type="transmembrane region" description="Helical" evidence="7">
    <location>
        <begin position="416"/>
        <end position="435"/>
    </location>
</feature>
<dbReference type="InterPro" id="IPR011992">
    <property type="entry name" value="EF-hand-dom_pair"/>
</dbReference>
<evidence type="ECO:0000256" key="4">
    <source>
        <dbReference type="ARBA" id="ARBA00022989"/>
    </source>
</evidence>
<dbReference type="Pfam" id="PF25886">
    <property type="entry name" value="Msy1"/>
    <property type="match status" value="1"/>
</dbReference>
<reference evidence="9 10" key="1">
    <citation type="journal article" date="2011" name="J. Gen. Appl. Microbiol.">
        <title>Draft genome sequencing of the enigmatic yeast Saitoella complicata.</title>
        <authorList>
            <person name="Nishida H."/>
            <person name="Hamamoto M."/>
            <person name="Sugiyama J."/>
        </authorList>
    </citation>
    <scope>NUCLEOTIDE SEQUENCE [LARGE SCALE GENOMIC DNA]</scope>
    <source>
        <strain evidence="9 10">NRRL Y-17804</strain>
    </source>
</reference>
<dbReference type="InterPro" id="IPR002048">
    <property type="entry name" value="EF_hand_dom"/>
</dbReference>
<feature type="transmembrane region" description="Helical" evidence="7">
    <location>
        <begin position="200"/>
        <end position="217"/>
    </location>
</feature>